<protein>
    <recommendedName>
        <fullName evidence="5">Aldose 1-epimerase</fullName>
        <ecNumber evidence="5">5.1.3.3</ecNumber>
    </recommendedName>
</protein>
<sequence length="339" mass="38171">MDRVDFQGTLNDTAVDLYTLTNNNGLKASITNYGARLIELLTPDKEGELDNIIVGHSSMQDILDDKGNFFGAVIGRYANRISEGKFSLDGKEYQLPKNERNHHLHGGPVGFHNVIWGAYQIDAQRLRLSYRSEDGEAGYPGNLGISVTYTLTDEDKLEITFKAESDERTILNMTHHPYYNLLGVNNGGSVDHHLLTIPADQFLEVDQNLLPTGELLSVEGSPLDFNSPKPIGKERQAAHPYLQHTRGYDHNLILNREREADMIFAARVEEPETGRSLEIHTSEPGLQFYTCERPVKGITSAFCLEPQHFPDAPHHDHFPSAILDAYETYRWKTILSLNN</sequence>
<gene>
    <name evidence="6" type="ORF">J6I44_05830</name>
</gene>
<dbReference type="PIRSF" id="PIRSF005096">
    <property type="entry name" value="GALM"/>
    <property type="match status" value="1"/>
</dbReference>
<dbReference type="PANTHER" id="PTHR10091">
    <property type="entry name" value="ALDOSE-1-EPIMERASE"/>
    <property type="match status" value="1"/>
</dbReference>
<dbReference type="SUPFAM" id="SSF74650">
    <property type="entry name" value="Galactose mutarotase-like"/>
    <property type="match status" value="1"/>
</dbReference>
<comment type="catalytic activity">
    <reaction evidence="5">
        <text>alpha-D-glucose = beta-D-glucose</text>
        <dbReference type="Rhea" id="RHEA:10264"/>
        <dbReference type="ChEBI" id="CHEBI:15903"/>
        <dbReference type="ChEBI" id="CHEBI:17925"/>
        <dbReference type="EC" id="5.1.3.3"/>
    </reaction>
</comment>
<evidence type="ECO:0000256" key="1">
    <source>
        <dbReference type="ARBA" id="ARBA00005028"/>
    </source>
</evidence>
<evidence type="ECO:0000256" key="2">
    <source>
        <dbReference type="ARBA" id="ARBA00006206"/>
    </source>
</evidence>
<dbReference type="InterPro" id="IPR008183">
    <property type="entry name" value="Aldose_1/G6P_1-epimerase"/>
</dbReference>
<comment type="similarity">
    <text evidence="2 5">Belongs to the aldose epimerase family.</text>
</comment>
<dbReference type="PANTHER" id="PTHR10091:SF0">
    <property type="entry name" value="GALACTOSE MUTAROTASE"/>
    <property type="match status" value="1"/>
</dbReference>
<dbReference type="Gene3D" id="2.70.98.10">
    <property type="match status" value="1"/>
</dbReference>
<proteinExistence type="inferred from homology"/>
<dbReference type="EC" id="5.1.3.3" evidence="5"/>
<dbReference type="NCBIfam" id="NF008277">
    <property type="entry name" value="PRK11055.1"/>
    <property type="match status" value="1"/>
</dbReference>
<dbReference type="InterPro" id="IPR014718">
    <property type="entry name" value="GH-type_carb-bd"/>
</dbReference>
<evidence type="ECO:0000313" key="7">
    <source>
        <dbReference type="Proteomes" id="UP001207918"/>
    </source>
</evidence>
<dbReference type="CDD" id="cd09019">
    <property type="entry name" value="galactose_mutarotase_like"/>
    <property type="match status" value="1"/>
</dbReference>
<reference evidence="6 7" key="1">
    <citation type="submission" date="2021-03" db="EMBL/GenBank/DDBJ databases">
        <title>Aliifodinibius sp. nov., a new bacterium isolated from saline soil.</title>
        <authorList>
            <person name="Galisteo C."/>
            <person name="De La Haba R."/>
            <person name="Sanchez-Porro C."/>
            <person name="Ventosa A."/>
        </authorList>
    </citation>
    <scope>NUCLEOTIDE SEQUENCE [LARGE SCALE GENOMIC DNA]</scope>
    <source>
        <strain evidence="6 7">1BSP15-2V2</strain>
    </source>
</reference>
<dbReference type="InterPro" id="IPR015443">
    <property type="entry name" value="Aldose_1-epimerase"/>
</dbReference>
<dbReference type="InterPro" id="IPR011013">
    <property type="entry name" value="Gal_mutarotase_sf_dom"/>
</dbReference>
<accession>A0ABT3PKD2</accession>
<dbReference type="Pfam" id="PF01263">
    <property type="entry name" value="Aldose_epim"/>
    <property type="match status" value="1"/>
</dbReference>
<keyword evidence="3 5" id="KW-0413">Isomerase</keyword>
<keyword evidence="7" id="KW-1185">Reference proteome</keyword>
<dbReference type="RefSeq" id="WP_265765067.1">
    <property type="nucleotide sequence ID" value="NZ_JAGGJA010000003.1"/>
</dbReference>
<comment type="caution">
    <text evidence="6">The sequence shown here is derived from an EMBL/GenBank/DDBJ whole genome shotgun (WGS) entry which is preliminary data.</text>
</comment>
<evidence type="ECO:0000256" key="5">
    <source>
        <dbReference type="PIRNR" id="PIRNR005096"/>
    </source>
</evidence>
<organism evidence="6 7">
    <name type="scientific">Fodinibius salsisoli</name>
    <dbReference type="NCBI Taxonomy" id="2820877"/>
    <lineage>
        <taxon>Bacteria</taxon>
        <taxon>Pseudomonadati</taxon>
        <taxon>Balneolota</taxon>
        <taxon>Balneolia</taxon>
        <taxon>Balneolales</taxon>
        <taxon>Balneolaceae</taxon>
        <taxon>Fodinibius</taxon>
    </lineage>
</organism>
<dbReference type="InterPro" id="IPR047215">
    <property type="entry name" value="Galactose_mutarotase-like"/>
</dbReference>
<evidence type="ECO:0000256" key="4">
    <source>
        <dbReference type="ARBA" id="ARBA00023277"/>
    </source>
</evidence>
<keyword evidence="4 5" id="KW-0119">Carbohydrate metabolism</keyword>
<comment type="pathway">
    <text evidence="1 5">Carbohydrate metabolism; hexose metabolism.</text>
</comment>
<dbReference type="Proteomes" id="UP001207918">
    <property type="component" value="Unassembled WGS sequence"/>
</dbReference>
<dbReference type="EMBL" id="JAGGJA010000003">
    <property type="protein sequence ID" value="MCW9706362.1"/>
    <property type="molecule type" value="Genomic_DNA"/>
</dbReference>
<name>A0ABT3PKD2_9BACT</name>
<evidence type="ECO:0000313" key="6">
    <source>
        <dbReference type="EMBL" id="MCW9706362.1"/>
    </source>
</evidence>
<evidence type="ECO:0000256" key="3">
    <source>
        <dbReference type="ARBA" id="ARBA00023235"/>
    </source>
</evidence>